<keyword evidence="2" id="KW-0472">Membrane</keyword>
<evidence type="ECO:0000313" key="3">
    <source>
        <dbReference type="EMBL" id="PAV26512.1"/>
    </source>
</evidence>
<dbReference type="SUPFAM" id="SSF54523">
    <property type="entry name" value="Pili subunits"/>
    <property type="match status" value="1"/>
</dbReference>
<keyword evidence="2" id="KW-1133">Transmembrane helix</keyword>
<name>A0A2A2I4J2_9GAMM</name>
<accession>A0A2A2I4J2</accession>
<evidence type="ECO:0000256" key="1">
    <source>
        <dbReference type="SAM" id="MobiDB-lite"/>
    </source>
</evidence>
<gene>
    <name evidence="3" type="ORF">CF392_05640</name>
</gene>
<keyword evidence="2" id="KW-0812">Transmembrane</keyword>
<proteinExistence type="predicted"/>
<dbReference type="Gene3D" id="3.30.700.10">
    <property type="entry name" value="Glycoprotein, Type 4 Pilin"/>
    <property type="match status" value="1"/>
</dbReference>
<sequence length="177" mass="18853">MKPSRPAPHPLNGFSLVELVVTIVLLAILAAFVLPRFADLRSQSRQSTIDAIEGSMRSTITIVKSKARASGLSPSDSNPSGSNGSDQSGYLVKTEAGESEVDWRNLCPESRAELADTLTMLDHISVDPNAANLKTAVGNQFTRVGFNLSSQPAQACYVEYDSFGEPDCTVTTVTTGC</sequence>
<comment type="caution">
    <text evidence="3">The sequence shown here is derived from an EMBL/GenBank/DDBJ whole genome shotgun (WGS) entry which is preliminary data.</text>
</comment>
<dbReference type="InterPro" id="IPR012902">
    <property type="entry name" value="N_methyl_site"/>
</dbReference>
<evidence type="ECO:0000256" key="2">
    <source>
        <dbReference type="SAM" id="Phobius"/>
    </source>
</evidence>
<feature type="compositionally biased region" description="Low complexity" evidence="1">
    <location>
        <begin position="70"/>
        <end position="89"/>
    </location>
</feature>
<dbReference type="Proteomes" id="UP000218332">
    <property type="component" value="Unassembled WGS sequence"/>
</dbReference>
<evidence type="ECO:0000313" key="4">
    <source>
        <dbReference type="Proteomes" id="UP000218332"/>
    </source>
</evidence>
<dbReference type="NCBIfam" id="TIGR02532">
    <property type="entry name" value="IV_pilin_GFxxxE"/>
    <property type="match status" value="1"/>
</dbReference>
<dbReference type="InterPro" id="IPR045584">
    <property type="entry name" value="Pilin-like"/>
</dbReference>
<protein>
    <submittedName>
        <fullName evidence="3">Prepilin-type cleavage/methylation domain-containing protein</fullName>
    </submittedName>
</protein>
<feature type="region of interest" description="Disordered" evidence="1">
    <location>
        <begin position="67"/>
        <end position="90"/>
    </location>
</feature>
<organism evidence="3 4">
    <name type="scientific">Tamilnaduibacter salinus</name>
    <dbReference type="NCBI Taxonomy" id="1484056"/>
    <lineage>
        <taxon>Bacteria</taxon>
        <taxon>Pseudomonadati</taxon>
        <taxon>Pseudomonadota</taxon>
        <taxon>Gammaproteobacteria</taxon>
        <taxon>Pseudomonadales</taxon>
        <taxon>Marinobacteraceae</taxon>
        <taxon>Tamilnaduibacter</taxon>
    </lineage>
</organism>
<dbReference type="EMBL" id="NMPM01000021">
    <property type="protein sequence ID" value="PAV26512.1"/>
    <property type="molecule type" value="Genomic_DNA"/>
</dbReference>
<dbReference type="Pfam" id="PF07963">
    <property type="entry name" value="N_methyl"/>
    <property type="match status" value="1"/>
</dbReference>
<reference evidence="3 4" key="1">
    <citation type="submission" date="2017-07" db="EMBL/GenBank/DDBJ databases">
        <title>Tamlnaduibacter salinus (Mi-7) genome sequencing.</title>
        <authorList>
            <person name="Verma A."/>
            <person name="Krishnamurthi S."/>
        </authorList>
    </citation>
    <scope>NUCLEOTIDE SEQUENCE [LARGE SCALE GENOMIC DNA]</scope>
    <source>
        <strain evidence="3 4">Mi-7</strain>
    </source>
</reference>
<dbReference type="AlphaFoldDB" id="A0A2A2I4J2"/>
<keyword evidence="4" id="KW-1185">Reference proteome</keyword>
<feature type="transmembrane region" description="Helical" evidence="2">
    <location>
        <begin position="12"/>
        <end position="34"/>
    </location>
</feature>